<comment type="caution">
    <text evidence="9">The sequence shown here is derived from an EMBL/GenBank/DDBJ whole genome shotgun (WGS) entry which is preliminary data.</text>
</comment>
<dbReference type="PANTHER" id="PTHR30193:SF37">
    <property type="entry name" value="INNER MEMBRANE ABC TRANSPORTER PERMEASE PROTEIN YCJO"/>
    <property type="match status" value="1"/>
</dbReference>
<evidence type="ECO:0000313" key="9">
    <source>
        <dbReference type="EMBL" id="MYD90514.1"/>
    </source>
</evidence>
<evidence type="ECO:0000256" key="5">
    <source>
        <dbReference type="ARBA" id="ARBA00022989"/>
    </source>
</evidence>
<feature type="transmembrane region" description="Helical" evidence="7">
    <location>
        <begin position="218"/>
        <end position="243"/>
    </location>
</feature>
<keyword evidence="3" id="KW-1003">Cell membrane</keyword>
<dbReference type="Gene3D" id="1.10.3720.10">
    <property type="entry name" value="MetI-like"/>
    <property type="match status" value="1"/>
</dbReference>
<evidence type="ECO:0000256" key="3">
    <source>
        <dbReference type="ARBA" id="ARBA00022475"/>
    </source>
</evidence>
<sequence>MTTRQLPADTSLRTRLGRMTWKGERIEWSAYFYVLPFFVPFVIFTILAIIFGAYVSFTEWRIIGDPLWVGFANYVRAFNDDFVPKVWGNTFQLAAIVVPGTTILALLFALYVNQRLRGFTASRLAFYAPRVVSVTVVGLVWVWMLDTRFGVINQYLHKVGVPYIPWLTNPDWVLWAVGMTTIWWDLGFHMVILLAALQDIPSELKDSASIDGASALQQFWYVVVPLLRPAISLVITLEIISAFRIFSQIFVMTQGGPAGASFSIIFYIYERGFMNTELGYSSALSLMLFLTILVVTLIQLRIIRERA</sequence>
<keyword evidence="6 7" id="KW-0472">Membrane</keyword>
<evidence type="ECO:0000256" key="2">
    <source>
        <dbReference type="ARBA" id="ARBA00022448"/>
    </source>
</evidence>
<evidence type="ECO:0000256" key="1">
    <source>
        <dbReference type="ARBA" id="ARBA00004651"/>
    </source>
</evidence>
<dbReference type="GO" id="GO:0055085">
    <property type="term" value="P:transmembrane transport"/>
    <property type="evidence" value="ECO:0007669"/>
    <property type="project" value="InterPro"/>
</dbReference>
<evidence type="ECO:0000256" key="7">
    <source>
        <dbReference type="RuleBase" id="RU363032"/>
    </source>
</evidence>
<evidence type="ECO:0000259" key="8">
    <source>
        <dbReference type="PROSITE" id="PS50928"/>
    </source>
</evidence>
<dbReference type="SUPFAM" id="SSF161098">
    <property type="entry name" value="MetI-like"/>
    <property type="match status" value="1"/>
</dbReference>
<dbReference type="GO" id="GO:0005886">
    <property type="term" value="C:plasma membrane"/>
    <property type="evidence" value="ECO:0007669"/>
    <property type="project" value="UniProtKB-SubCell"/>
</dbReference>
<feature type="transmembrane region" description="Helical" evidence="7">
    <location>
        <begin position="172"/>
        <end position="197"/>
    </location>
</feature>
<dbReference type="InterPro" id="IPR051393">
    <property type="entry name" value="ABC_transporter_permease"/>
</dbReference>
<keyword evidence="4 7" id="KW-0812">Transmembrane</keyword>
<feature type="transmembrane region" description="Helical" evidence="7">
    <location>
        <begin position="249"/>
        <end position="269"/>
    </location>
</feature>
<evidence type="ECO:0000256" key="4">
    <source>
        <dbReference type="ARBA" id="ARBA00022692"/>
    </source>
</evidence>
<feature type="transmembrane region" description="Helical" evidence="7">
    <location>
        <begin position="91"/>
        <end position="112"/>
    </location>
</feature>
<accession>A0A6B1DVV7</accession>
<dbReference type="CDD" id="cd06261">
    <property type="entry name" value="TM_PBP2"/>
    <property type="match status" value="1"/>
</dbReference>
<comment type="subcellular location">
    <subcellularLocation>
        <location evidence="1 7">Cell membrane</location>
        <topology evidence="1 7">Multi-pass membrane protein</topology>
    </subcellularLocation>
</comment>
<feature type="transmembrane region" description="Helical" evidence="7">
    <location>
        <begin position="124"/>
        <end position="144"/>
    </location>
</feature>
<feature type="transmembrane region" description="Helical" evidence="7">
    <location>
        <begin position="30"/>
        <end position="57"/>
    </location>
</feature>
<keyword evidence="2 7" id="KW-0813">Transport</keyword>
<feature type="domain" description="ABC transmembrane type-1" evidence="8">
    <location>
        <begin position="87"/>
        <end position="299"/>
    </location>
</feature>
<dbReference type="PROSITE" id="PS50928">
    <property type="entry name" value="ABC_TM1"/>
    <property type="match status" value="1"/>
</dbReference>
<dbReference type="InterPro" id="IPR000515">
    <property type="entry name" value="MetI-like"/>
</dbReference>
<proteinExistence type="inferred from homology"/>
<dbReference type="Pfam" id="PF00528">
    <property type="entry name" value="BPD_transp_1"/>
    <property type="match status" value="1"/>
</dbReference>
<organism evidence="9">
    <name type="scientific">Caldilineaceae bacterium SB0662_bin_9</name>
    <dbReference type="NCBI Taxonomy" id="2605258"/>
    <lineage>
        <taxon>Bacteria</taxon>
        <taxon>Bacillati</taxon>
        <taxon>Chloroflexota</taxon>
        <taxon>Caldilineae</taxon>
        <taxon>Caldilineales</taxon>
        <taxon>Caldilineaceae</taxon>
    </lineage>
</organism>
<gene>
    <name evidence="9" type="ORF">F4Y08_09305</name>
</gene>
<keyword evidence="5 7" id="KW-1133">Transmembrane helix</keyword>
<dbReference type="PANTHER" id="PTHR30193">
    <property type="entry name" value="ABC TRANSPORTER PERMEASE PROTEIN"/>
    <property type="match status" value="1"/>
</dbReference>
<feature type="transmembrane region" description="Helical" evidence="7">
    <location>
        <begin position="281"/>
        <end position="303"/>
    </location>
</feature>
<reference evidence="9" key="1">
    <citation type="submission" date="2019-09" db="EMBL/GenBank/DDBJ databases">
        <title>Characterisation of the sponge microbiome using genome-centric metagenomics.</title>
        <authorList>
            <person name="Engelberts J.P."/>
            <person name="Robbins S.J."/>
            <person name="De Goeij J.M."/>
            <person name="Aranda M."/>
            <person name="Bell S.C."/>
            <person name="Webster N.S."/>
        </authorList>
    </citation>
    <scope>NUCLEOTIDE SEQUENCE</scope>
    <source>
        <strain evidence="9">SB0662_bin_9</strain>
    </source>
</reference>
<dbReference type="InterPro" id="IPR035906">
    <property type="entry name" value="MetI-like_sf"/>
</dbReference>
<dbReference type="AlphaFoldDB" id="A0A6B1DVV7"/>
<dbReference type="EMBL" id="VXPY01000066">
    <property type="protein sequence ID" value="MYD90514.1"/>
    <property type="molecule type" value="Genomic_DNA"/>
</dbReference>
<protein>
    <submittedName>
        <fullName evidence="9">Sugar ABC transporter permease</fullName>
    </submittedName>
</protein>
<comment type="similarity">
    <text evidence="7">Belongs to the binding-protein-dependent transport system permease family.</text>
</comment>
<evidence type="ECO:0000256" key="6">
    <source>
        <dbReference type="ARBA" id="ARBA00023136"/>
    </source>
</evidence>
<name>A0A6B1DVV7_9CHLR</name>